<feature type="chain" id="PRO_5042011900" description="SCP domain-containing protein" evidence="2">
    <location>
        <begin position="18"/>
        <end position="320"/>
    </location>
</feature>
<dbReference type="InterPro" id="IPR014044">
    <property type="entry name" value="CAP_dom"/>
</dbReference>
<feature type="region of interest" description="Disordered" evidence="1">
    <location>
        <begin position="15"/>
        <end position="105"/>
    </location>
</feature>
<dbReference type="SUPFAM" id="SSF55797">
    <property type="entry name" value="PR-1-like"/>
    <property type="match status" value="1"/>
</dbReference>
<evidence type="ECO:0000313" key="4">
    <source>
        <dbReference type="EMBL" id="WOO78141.1"/>
    </source>
</evidence>
<evidence type="ECO:0000259" key="3">
    <source>
        <dbReference type="SMART" id="SM00198"/>
    </source>
</evidence>
<dbReference type="Proteomes" id="UP000827549">
    <property type="component" value="Chromosome 1"/>
</dbReference>
<sequence>MKFSPLILVALVSAASAAPAARDGPAKCRPKPGKEVSASPSASPSAAPTGSEGGEGARPVEVSSSASSSSAAAPTAVSAAPTAESAAPSPSAAPTVAANSTSPTDCNIPEVANQSYFLDLNVVVQMPPSRGPDPKATTSIVPPGSVGINPAGGIPADDPVAKVILERINQFRSIYKAPPMAWNETISGYAVGFGKRCIYEHFMKGDGLNGEVLLDFGPLTERDLAYEAKRWIDAWMIEGKQWDYNNQKTVAGQTTSHWEVLTDPFATQVGCGWQETMAGLLAKDPPDSHGDRVRPQTCEKIPWAWYIDPDQPDKTYPDTW</sequence>
<proteinExistence type="predicted"/>
<accession>A0AAF0Y5I0</accession>
<dbReference type="Pfam" id="PF00188">
    <property type="entry name" value="CAP"/>
    <property type="match status" value="1"/>
</dbReference>
<dbReference type="AlphaFoldDB" id="A0AAF0Y5I0"/>
<feature type="compositionally biased region" description="Low complexity" evidence="1">
    <location>
        <begin position="37"/>
        <end position="48"/>
    </location>
</feature>
<name>A0AAF0Y5I0_9TREE</name>
<dbReference type="EMBL" id="CP086714">
    <property type="protein sequence ID" value="WOO78141.1"/>
    <property type="molecule type" value="Genomic_DNA"/>
</dbReference>
<reference evidence="4" key="1">
    <citation type="submission" date="2023-10" db="EMBL/GenBank/DDBJ databases">
        <authorList>
            <person name="Noh H."/>
        </authorList>
    </citation>
    <scope>NUCLEOTIDE SEQUENCE</scope>
    <source>
        <strain evidence="4">DUCC4014</strain>
    </source>
</reference>
<dbReference type="RefSeq" id="XP_062624173.1">
    <property type="nucleotide sequence ID" value="XM_062768189.1"/>
</dbReference>
<dbReference type="InterPro" id="IPR035940">
    <property type="entry name" value="CAP_sf"/>
</dbReference>
<protein>
    <recommendedName>
        <fullName evidence="3">SCP domain-containing protein</fullName>
    </recommendedName>
</protein>
<organism evidence="4 5">
    <name type="scientific">Vanrija pseudolonga</name>
    <dbReference type="NCBI Taxonomy" id="143232"/>
    <lineage>
        <taxon>Eukaryota</taxon>
        <taxon>Fungi</taxon>
        <taxon>Dikarya</taxon>
        <taxon>Basidiomycota</taxon>
        <taxon>Agaricomycotina</taxon>
        <taxon>Tremellomycetes</taxon>
        <taxon>Trichosporonales</taxon>
        <taxon>Trichosporonaceae</taxon>
        <taxon>Vanrija</taxon>
    </lineage>
</organism>
<feature type="domain" description="SCP" evidence="3">
    <location>
        <begin position="159"/>
        <end position="295"/>
    </location>
</feature>
<evidence type="ECO:0000256" key="2">
    <source>
        <dbReference type="SAM" id="SignalP"/>
    </source>
</evidence>
<keyword evidence="2" id="KW-0732">Signal</keyword>
<dbReference type="SMART" id="SM00198">
    <property type="entry name" value="SCP"/>
    <property type="match status" value="1"/>
</dbReference>
<feature type="signal peptide" evidence="2">
    <location>
        <begin position="1"/>
        <end position="17"/>
    </location>
</feature>
<gene>
    <name evidence="4" type="ORF">LOC62_01G001692</name>
</gene>
<dbReference type="GeneID" id="87804947"/>
<dbReference type="Gene3D" id="3.40.33.10">
    <property type="entry name" value="CAP"/>
    <property type="match status" value="1"/>
</dbReference>
<keyword evidence="5" id="KW-1185">Reference proteome</keyword>
<evidence type="ECO:0000256" key="1">
    <source>
        <dbReference type="SAM" id="MobiDB-lite"/>
    </source>
</evidence>
<evidence type="ECO:0000313" key="5">
    <source>
        <dbReference type="Proteomes" id="UP000827549"/>
    </source>
</evidence>
<feature type="compositionally biased region" description="Low complexity" evidence="1">
    <location>
        <begin position="59"/>
        <end position="104"/>
    </location>
</feature>